<dbReference type="InterPro" id="IPR042099">
    <property type="entry name" value="ANL_N_sf"/>
</dbReference>
<protein>
    <submittedName>
        <fullName evidence="5">Class I adenylate-forming enzyme family protein</fullName>
    </submittedName>
</protein>
<feature type="domain" description="AMP-dependent synthetase/ligase" evidence="3">
    <location>
        <begin position="18"/>
        <end position="362"/>
    </location>
</feature>
<evidence type="ECO:0000256" key="1">
    <source>
        <dbReference type="ARBA" id="ARBA00006432"/>
    </source>
</evidence>
<dbReference type="RefSeq" id="WP_379771819.1">
    <property type="nucleotide sequence ID" value="NZ_JBHSMZ010000009.1"/>
</dbReference>
<evidence type="ECO:0000313" key="6">
    <source>
        <dbReference type="Proteomes" id="UP001596086"/>
    </source>
</evidence>
<reference evidence="6" key="1">
    <citation type="journal article" date="2019" name="Int. J. Syst. Evol. Microbiol.">
        <title>The Global Catalogue of Microorganisms (GCM) 10K type strain sequencing project: providing services to taxonomists for standard genome sequencing and annotation.</title>
        <authorList>
            <consortium name="The Broad Institute Genomics Platform"/>
            <consortium name="The Broad Institute Genome Sequencing Center for Infectious Disease"/>
            <person name="Wu L."/>
            <person name="Ma J."/>
        </authorList>
    </citation>
    <scope>NUCLEOTIDE SEQUENCE [LARGE SCALE GENOMIC DNA]</scope>
    <source>
        <strain evidence="6">CGMCC 4.5798</strain>
    </source>
</reference>
<dbReference type="EMBL" id="JBHSMZ010000009">
    <property type="protein sequence ID" value="MFC5549705.1"/>
    <property type="molecule type" value="Genomic_DNA"/>
</dbReference>
<dbReference type="InterPro" id="IPR000873">
    <property type="entry name" value="AMP-dep_synth/lig_dom"/>
</dbReference>
<organism evidence="5 6">
    <name type="scientific">Massilia aerilata</name>
    <dbReference type="NCBI Taxonomy" id="453817"/>
    <lineage>
        <taxon>Bacteria</taxon>
        <taxon>Pseudomonadati</taxon>
        <taxon>Pseudomonadota</taxon>
        <taxon>Betaproteobacteria</taxon>
        <taxon>Burkholderiales</taxon>
        <taxon>Oxalobacteraceae</taxon>
        <taxon>Telluria group</taxon>
        <taxon>Massilia</taxon>
    </lineage>
</organism>
<dbReference type="InterPro" id="IPR045851">
    <property type="entry name" value="AMP-bd_C_sf"/>
</dbReference>
<evidence type="ECO:0000259" key="4">
    <source>
        <dbReference type="Pfam" id="PF13193"/>
    </source>
</evidence>
<dbReference type="Gene3D" id="3.30.300.30">
    <property type="match status" value="1"/>
</dbReference>
<dbReference type="Pfam" id="PF00501">
    <property type="entry name" value="AMP-binding"/>
    <property type="match status" value="1"/>
</dbReference>
<dbReference type="PROSITE" id="PS00455">
    <property type="entry name" value="AMP_BINDING"/>
    <property type="match status" value="1"/>
</dbReference>
<accession>A0ABW0S1V6</accession>
<dbReference type="Proteomes" id="UP001596086">
    <property type="component" value="Unassembled WGS sequence"/>
</dbReference>
<feature type="domain" description="AMP-binding enzyme C-terminal" evidence="4">
    <location>
        <begin position="413"/>
        <end position="488"/>
    </location>
</feature>
<dbReference type="PANTHER" id="PTHR43201">
    <property type="entry name" value="ACYL-COA SYNTHETASE"/>
    <property type="match status" value="1"/>
</dbReference>
<gene>
    <name evidence="5" type="ORF">ACFPO9_14405</name>
</gene>
<evidence type="ECO:0000256" key="2">
    <source>
        <dbReference type="ARBA" id="ARBA00022598"/>
    </source>
</evidence>
<evidence type="ECO:0000313" key="5">
    <source>
        <dbReference type="EMBL" id="MFC5549705.1"/>
    </source>
</evidence>
<sequence>MIDMNALPARIDAVVRGHAAVTPDAPALQEDGRTLSYRELANEIDACADWMRGFKVQPGERVMLVSENCIAQVAALFAIASLDAWSVNVNARLTGPELEAIREHCGARVVLYTAAASPDAAAHAAEAGAHAHAHGGLVTSLHANGGAPEPATGQPIAAGSPAALVYTTGTTGKPKGVMLSHRNLLFVAAVSSRLRGLAPGDLAYGVLPISHVYGLTSVLLGTLYAGACLRLEARFTPRAMLEAIRGGALTIVQGVPAMYARLLELCALDGVQAPLASKLRFAYAGGSPLDPLLKREVESLLGVPLHNGYGLTEAAPTVSQTRLDAPRADTSVGQVIPGVEVRVEGPDGELFVRGPNVMLGYYRDPAGTAAVLDEDGWLATGDLARQDADGALFIHGRSKELIIRSGFKVYPLEVETVLNAHPAVTQSAVVGRVQEDGNEEVVAFVQAAAGSVLSADALNGWAAARLAPYKRPARIVFMDTLPAAASGKVLKHRLKLALLA</sequence>
<dbReference type="InterPro" id="IPR020845">
    <property type="entry name" value="AMP-binding_CS"/>
</dbReference>
<dbReference type="Pfam" id="PF13193">
    <property type="entry name" value="AMP-binding_C"/>
    <property type="match status" value="1"/>
</dbReference>
<evidence type="ECO:0000259" key="3">
    <source>
        <dbReference type="Pfam" id="PF00501"/>
    </source>
</evidence>
<name>A0ABW0S1V6_9BURK</name>
<comment type="similarity">
    <text evidence="1">Belongs to the ATP-dependent AMP-binding enzyme family.</text>
</comment>
<proteinExistence type="inferred from homology"/>
<dbReference type="SUPFAM" id="SSF56801">
    <property type="entry name" value="Acetyl-CoA synthetase-like"/>
    <property type="match status" value="1"/>
</dbReference>
<dbReference type="PANTHER" id="PTHR43201:SF5">
    <property type="entry name" value="MEDIUM-CHAIN ACYL-COA LIGASE ACSF2, MITOCHONDRIAL"/>
    <property type="match status" value="1"/>
</dbReference>
<comment type="caution">
    <text evidence="5">The sequence shown here is derived from an EMBL/GenBank/DDBJ whole genome shotgun (WGS) entry which is preliminary data.</text>
</comment>
<dbReference type="InterPro" id="IPR025110">
    <property type="entry name" value="AMP-bd_C"/>
</dbReference>
<keyword evidence="2" id="KW-0436">Ligase</keyword>
<keyword evidence="6" id="KW-1185">Reference proteome</keyword>
<dbReference type="Gene3D" id="3.40.50.12780">
    <property type="entry name" value="N-terminal domain of ligase-like"/>
    <property type="match status" value="1"/>
</dbReference>